<keyword evidence="1" id="KW-0677">Repeat</keyword>
<comment type="caution">
    <text evidence="6">The sequence shown here is derived from an EMBL/GenBank/DDBJ whole genome shotgun (WGS) entry which is preliminary data.</text>
</comment>
<feature type="region of interest" description="Disordered" evidence="4">
    <location>
        <begin position="295"/>
        <end position="332"/>
    </location>
</feature>
<dbReference type="Proteomes" id="UP001152561">
    <property type="component" value="Unassembled WGS sequence"/>
</dbReference>
<feature type="compositionally biased region" description="Low complexity" evidence="4">
    <location>
        <begin position="311"/>
        <end position="321"/>
    </location>
</feature>
<dbReference type="Pfam" id="PF00076">
    <property type="entry name" value="RRM_1"/>
    <property type="match status" value="2"/>
</dbReference>
<dbReference type="FunFam" id="3.30.70.330:FF:000102">
    <property type="entry name" value="Heterogeneous nuclear ribonucleoprotein 1"/>
    <property type="match status" value="1"/>
</dbReference>
<dbReference type="PANTHER" id="PTHR48032:SF16">
    <property type="entry name" value="RNA-BINDING (RRM_RBD_RNP MOTIFS) FAMILY PROTEIN"/>
    <property type="match status" value="1"/>
</dbReference>
<reference evidence="7" key="1">
    <citation type="journal article" date="2023" name="Proc. Natl. Acad. Sci. U.S.A.">
        <title>Genomic and structural basis for evolution of tropane alkaloid biosynthesis.</title>
        <authorList>
            <person name="Wanga Y.-J."/>
            <person name="Taina T."/>
            <person name="Yua J.-Y."/>
            <person name="Lia J."/>
            <person name="Xua B."/>
            <person name="Chenc J."/>
            <person name="D'Auriad J.C."/>
            <person name="Huanga J.-P."/>
            <person name="Huanga S.-X."/>
        </authorList>
    </citation>
    <scope>NUCLEOTIDE SEQUENCE [LARGE SCALE GENOMIC DNA]</scope>
    <source>
        <strain evidence="7">cv. KIB-2019</strain>
    </source>
</reference>
<gene>
    <name evidence="6" type="ORF">K7X08_015324</name>
</gene>
<dbReference type="InterPro" id="IPR012677">
    <property type="entry name" value="Nucleotide-bd_a/b_plait_sf"/>
</dbReference>
<evidence type="ECO:0000313" key="6">
    <source>
        <dbReference type="EMBL" id="KAJ8527873.1"/>
    </source>
</evidence>
<feature type="region of interest" description="Disordered" evidence="4">
    <location>
        <begin position="108"/>
        <end position="130"/>
    </location>
</feature>
<sequence length="685" mass="70653">MVMGWREEKKRKEEGREDGENDDGKRRVLTVDAKIEMKVDACCCSRSLVQTSSARRLLQNPLLPNLPNFNGGFDRIFVGGLGGNSGGGGGGGSDGGFGVGFGYGEGHGSDANGDGSGGGGGGDDDDCDGQNSGSGFGAGAGFGHGGVIIYHFHGYSNIQPRKTKTTKADGNSRCKDTCKLMLVVVLGVLVQTSSARKLLGDPLLPNLPNFDGGFDQILGGLGGSGEGGGSNGGFGAGFGYGEGHGSVFQIHSKGKCKLILDRTTGRARGFGFVVFADPAAAERVVKGKHNIDGRMVEAKRAVPRDDQSTTSRSSNSIHGSPSPGPGPGRTRKIFVGGLASTVTEADFKQYFEQFGTITDAVVMYDHNTQRPRGFGFITYDSEDAVDRVLHKSFHELNDKMVEVRRAVPKELSPGPSQSPLGRYSYGLNSMNNFLDGYAQGYSPGTIGGYGVGMDGRFSPIARGKSVFSPFVSGYGMGPGLSPGYGGSANVNSSLSYGRGLNPYYISSRLGGGNGFDGGNGGDTSFLNSASRNLWGDGGLRHGTNSTSSSNIGGGNYSNSGVWGSSISSQGGGNVYSKSGNLGSVNGDNVYGLSGGYGRNVTKSGAAMSSYAATRGGYDGGALADFYGSGLGYDDHTWRTSNSEQYATGSLGYGLGNGPSDMSPQSSAGFVGSYGVGRQPNRGIDG</sequence>
<feature type="region of interest" description="Disordered" evidence="4">
    <location>
        <begin position="1"/>
        <end position="23"/>
    </location>
</feature>
<dbReference type="PANTHER" id="PTHR48032">
    <property type="entry name" value="RNA-BINDING PROTEIN MUSASHI HOMOLOG RBP6"/>
    <property type="match status" value="1"/>
</dbReference>
<dbReference type="GO" id="GO:0003729">
    <property type="term" value="F:mRNA binding"/>
    <property type="evidence" value="ECO:0007669"/>
    <property type="project" value="TreeGrafter"/>
</dbReference>
<protein>
    <recommendedName>
        <fullName evidence="5">RRM domain-containing protein</fullName>
    </recommendedName>
</protein>
<dbReference type="Gene3D" id="3.30.70.330">
    <property type="match status" value="2"/>
</dbReference>
<dbReference type="SMART" id="SM00360">
    <property type="entry name" value="RRM"/>
    <property type="match status" value="2"/>
</dbReference>
<evidence type="ECO:0000313" key="7">
    <source>
        <dbReference type="Proteomes" id="UP001152561"/>
    </source>
</evidence>
<dbReference type="SUPFAM" id="SSF54928">
    <property type="entry name" value="RNA-binding domain, RBD"/>
    <property type="match status" value="2"/>
</dbReference>
<evidence type="ECO:0000256" key="1">
    <source>
        <dbReference type="ARBA" id="ARBA00022737"/>
    </source>
</evidence>
<proteinExistence type="predicted"/>
<feature type="domain" description="RRM" evidence="5">
    <location>
        <begin position="331"/>
        <end position="408"/>
    </location>
</feature>
<feature type="compositionally biased region" description="Basic and acidic residues" evidence="4">
    <location>
        <begin position="295"/>
        <end position="307"/>
    </location>
</feature>
<dbReference type="InterPro" id="IPR035979">
    <property type="entry name" value="RBD_domain_sf"/>
</dbReference>
<feature type="region of interest" description="Disordered" evidence="4">
    <location>
        <begin position="656"/>
        <end position="685"/>
    </location>
</feature>
<dbReference type="OrthoDB" id="1875751at2759"/>
<accession>A0A9Q1L3I7</accession>
<keyword evidence="7" id="KW-1185">Reference proteome</keyword>
<evidence type="ECO:0000256" key="3">
    <source>
        <dbReference type="PROSITE-ProRule" id="PRU00176"/>
    </source>
</evidence>
<dbReference type="InterPro" id="IPR000504">
    <property type="entry name" value="RRM_dom"/>
</dbReference>
<feature type="compositionally biased region" description="Basic and acidic residues" evidence="4">
    <location>
        <begin position="1"/>
        <end position="15"/>
    </location>
</feature>
<dbReference type="GO" id="GO:0006417">
    <property type="term" value="P:regulation of translation"/>
    <property type="evidence" value="ECO:0007669"/>
    <property type="project" value="TreeGrafter"/>
</dbReference>
<organism evidence="6 7">
    <name type="scientific">Anisodus acutangulus</name>
    <dbReference type="NCBI Taxonomy" id="402998"/>
    <lineage>
        <taxon>Eukaryota</taxon>
        <taxon>Viridiplantae</taxon>
        <taxon>Streptophyta</taxon>
        <taxon>Embryophyta</taxon>
        <taxon>Tracheophyta</taxon>
        <taxon>Spermatophyta</taxon>
        <taxon>Magnoliopsida</taxon>
        <taxon>eudicotyledons</taxon>
        <taxon>Gunneridae</taxon>
        <taxon>Pentapetalae</taxon>
        <taxon>asterids</taxon>
        <taxon>lamiids</taxon>
        <taxon>Solanales</taxon>
        <taxon>Solanaceae</taxon>
        <taxon>Solanoideae</taxon>
        <taxon>Hyoscyameae</taxon>
        <taxon>Anisodus</taxon>
    </lineage>
</organism>
<dbReference type="PROSITE" id="PS50102">
    <property type="entry name" value="RRM"/>
    <property type="match status" value="2"/>
</dbReference>
<evidence type="ECO:0000256" key="2">
    <source>
        <dbReference type="ARBA" id="ARBA00022884"/>
    </source>
</evidence>
<dbReference type="EMBL" id="JAJAGQ010000023">
    <property type="protein sequence ID" value="KAJ8527873.1"/>
    <property type="molecule type" value="Genomic_DNA"/>
</dbReference>
<evidence type="ECO:0000259" key="5">
    <source>
        <dbReference type="PROSITE" id="PS50102"/>
    </source>
</evidence>
<evidence type="ECO:0000256" key="4">
    <source>
        <dbReference type="SAM" id="MobiDB-lite"/>
    </source>
</evidence>
<keyword evidence="2 3" id="KW-0694">RNA-binding</keyword>
<name>A0A9Q1L3I7_9SOLA</name>
<feature type="domain" description="RRM" evidence="5">
    <location>
        <begin position="238"/>
        <end position="303"/>
    </location>
</feature>
<dbReference type="AlphaFoldDB" id="A0A9Q1L3I7"/>
<dbReference type="CDD" id="cd12330">
    <property type="entry name" value="RRM2_Hrp1p"/>
    <property type="match status" value="1"/>
</dbReference>